<accession>A0A7Z7J838</accession>
<dbReference type="EMBL" id="OGUU01000008">
    <property type="protein sequence ID" value="SPC08800.1"/>
    <property type="molecule type" value="Genomic_DNA"/>
</dbReference>
<gene>
    <name evidence="2" type="ORF">CBM2594_A40123</name>
</gene>
<name>A0A7Z7J838_9BURK</name>
<comment type="caution">
    <text evidence="2">The sequence shown here is derived from an EMBL/GenBank/DDBJ whole genome shotgun (WGS) entry which is preliminary data.</text>
</comment>
<dbReference type="Proteomes" id="UP000257139">
    <property type="component" value="Chromosome CBM2594_a"/>
</dbReference>
<evidence type="ECO:0000256" key="1">
    <source>
        <dbReference type="SAM" id="MobiDB-lite"/>
    </source>
</evidence>
<organism evidence="2">
    <name type="scientific">Cupriavidus taiwanensis</name>
    <dbReference type="NCBI Taxonomy" id="164546"/>
    <lineage>
        <taxon>Bacteria</taxon>
        <taxon>Pseudomonadati</taxon>
        <taxon>Pseudomonadota</taxon>
        <taxon>Betaproteobacteria</taxon>
        <taxon>Burkholderiales</taxon>
        <taxon>Burkholderiaceae</taxon>
        <taxon>Cupriavidus</taxon>
    </lineage>
</organism>
<dbReference type="AlphaFoldDB" id="A0A7Z7J838"/>
<evidence type="ECO:0000313" key="2">
    <source>
        <dbReference type="EMBL" id="SPC08800.1"/>
    </source>
</evidence>
<protein>
    <submittedName>
        <fullName evidence="2">Uncharacterized protein</fullName>
    </submittedName>
</protein>
<sequence length="69" mass="7319">MSANRTITHPDALKQPCQHDRFPDDFVPSTHRPGPARAGHGLRPAGPACPCRAGGPRQADGARGGQRQL</sequence>
<feature type="region of interest" description="Disordered" evidence="1">
    <location>
        <begin position="1"/>
        <end position="69"/>
    </location>
</feature>
<proteinExistence type="predicted"/>
<reference evidence="2" key="1">
    <citation type="submission" date="2018-01" db="EMBL/GenBank/DDBJ databases">
        <authorList>
            <person name="Clerissi C."/>
        </authorList>
    </citation>
    <scope>NUCLEOTIDE SEQUENCE [LARGE SCALE GENOMIC DNA]</scope>
    <source>
        <strain evidence="2">Cupriavidus taiwanensis STM 6021</strain>
    </source>
</reference>